<accession>A0ABD3JGR3</accession>
<proteinExistence type="predicted"/>
<reference evidence="1 2" key="1">
    <citation type="submission" date="2024-11" db="EMBL/GenBank/DDBJ databases">
        <title>Chromosome-level genome assembly of Eucalyptus globulus Labill. provides insights into its genome evolution.</title>
        <authorList>
            <person name="Li X."/>
        </authorList>
    </citation>
    <scope>NUCLEOTIDE SEQUENCE [LARGE SCALE GENOMIC DNA]</scope>
    <source>
        <strain evidence="1">CL2024</strain>
        <tissue evidence="1">Fresh tender leaves</tissue>
    </source>
</reference>
<evidence type="ECO:0000313" key="2">
    <source>
        <dbReference type="Proteomes" id="UP001634007"/>
    </source>
</evidence>
<protein>
    <submittedName>
        <fullName evidence="1">Uncharacterized protein</fullName>
    </submittedName>
</protein>
<organism evidence="1 2">
    <name type="scientific">Eucalyptus globulus</name>
    <name type="common">Tasmanian blue gum</name>
    <dbReference type="NCBI Taxonomy" id="34317"/>
    <lineage>
        <taxon>Eukaryota</taxon>
        <taxon>Viridiplantae</taxon>
        <taxon>Streptophyta</taxon>
        <taxon>Embryophyta</taxon>
        <taxon>Tracheophyta</taxon>
        <taxon>Spermatophyta</taxon>
        <taxon>Magnoliopsida</taxon>
        <taxon>eudicotyledons</taxon>
        <taxon>Gunneridae</taxon>
        <taxon>Pentapetalae</taxon>
        <taxon>rosids</taxon>
        <taxon>malvids</taxon>
        <taxon>Myrtales</taxon>
        <taxon>Myrtaceae</taxon>
        <taxon>Myrtoideae</taxon>
        <taxon>Eucalypteae</taxon>
        <taxon>Eucalyptus</taxon>
    </lineage>
</organism>
<name>A0ABD3JGR3_EUCGL</name>
<keyword evidence="2" id="KW-1185">Reference proteome</keyword>
<dbReference type="Proteomes" id="UP001634007">
    <property type="component" value="Unassembled WGS sequence"/>
</dbReference>
<dbReference type="EMBL" id="JBJKBG010000008">
    <property type="protein sequence ID" value="KAL3725819.1"/>
    <property type="molecule type" value="Genomic_DNA"/>
</dbReference>
<gene>
    <name evidence="1" type="ORF">ACJRO7_030796</name>
</gene>
<comment type="caution">
    <text evidence="1">The sequence shown here is derived from an EMBL/GenBank/DDBJ whole genome shotgun (WGS) entry which is preliminary data.</text>
</comment>
<evidence type="ECO:0000313" key="1">
    <source>
        <dbReference type="EMBL" id="KAL3725819.1"/>
    </source>
</evidence>
<sequence>MQVGGAVAHALHIEALASDSARPTMTTEFSTPDGLSCHERSRGIVWIALNEITTLNMSKACFICIRKPPNGSESERLATSFLANLLQLFLFLLQCASVASPLRIDHWDYTVIVS</sequence>
<dbReference type="AlphaFoldDB" id="A0ABD3JGR3"/>